<dbReference type="PANTHER" id="PTHR42928:SF5">
    <property type="entry name" value="BLR1237 PROTEIN"/>
    <property type="match status" value="1"/>
</dbReference>
<feature type="signal peptide" evidence="2">
    <location>
        <begin position="1"/>
        <end position="21"/>
    </location>
</feature>
<dbReference type="EMBL" id="SPKJ01000176">
    <property type="protein sequence ID" value="MYZ50454.1"/>
    <property type="molecule type" value="Genomic_DNA"/>
</dbReference>
<evidence type="ECO:0000313" key="3">
    <source>
        <dbReference type="EMBL" id="MYZ50454.1"/>
    </source>
</evidence>
<evidence type="ECO:0000256" key="1">
    <source>
        <dbReference type="ARBA" id="ARBA00006987"/>
    </source>
</evidence>
<dbReference type="Proteomes" id="UP000773614">
    <property type="component" value="Unassembled WGS sequence"/>
</dbReference>
<comment type="caution">
    <text evidence="3">The sequence shown here is derived from an EMBL/GenBank/DDBJ whole genome shotgun (WGS) entry which is preliminary data.</text>
</comment>
<feature type="chain" id="PRO_5037928397" evidence="2">
    <location>
        <begin position="22"/>
        <end position="320"/>
    </location>
</feature>
<dbReference type="PANTHER" id="PTHR42928">
    <property type="entry name" value="TRICARBOXYLATE-BINDING PROTEIN"/>
    <property type="match status" value="1"/>
</dbReference>
<dbReference type="PIRSF" id="PIRSF017082">
    <property type="entry name" value="YflP"/>
    <property type="match status" value="1"/>
</dbReference>
<comment type="similarity">
    <text evidence="1">Belongs to the UPF0065 (bug) family.</text>
</comment>
<proteinExistence type="inferred from homology"/>
<sequence>MRRLIALAVGAVLASTTAVMAQDSYPEKPITILVPFAPGGIVDIAARIVGEGLTQKWGQQVIVENRTGGNGFIAAQAAARAEPDGYTLLAAEPLVSVINELIFETTPYKIAEDFVPITTMTATPLVIAASTQSGLGSMADLIEQSKAKQMNFSSPANGSLNQLVGEWIAVKAGLKLRHIGYRGGAPAAAAVASNEVPFGVLAYSSSRPYVEAGKVKLLAVAEAKRIDLEPELPTLIESGLSDLDATQWTGLYAPAGTPAAIVDKLQKAVVEILASPDAQAKLKANGASPYPSTSAEFTASLAKQRTQFAEIVKAAGLKGR</sequence>
<organism evidence="3 4">
    <name type="scientific">Propylenella binzhouense</name>
    <dbReference type="NCBI Taxonomy" id="2555902"/>
    <lineage>
        <taxon>Bacteria</taxon>
        <taxon>Pseudomonadati</taxon>
        <taxon>Pseudomonadota</taxon>
        <taxon>Alphaproteobacteria</taxon>
        <taxon>Hyphomicrobiales</taxon>
        <taxon>Propylenellaceae</taxon>
        <taxon>Propylenella</taxon>
    </lineage>
</organism>
<accession>A0A964T8K2</accession>
<dbReference type="RefSeq" id="WP_161142772.1">
    <property type="nucleotide sequence ID" value="NZ_SPKJ01000176.1"/>
</dbReference>
<dbReference type="CDD" id="cd07012">
    <property type="entry name" value="PBP2_Bug_TTT"/>
    <property type="match status" value="1"/>
</dbReference>
<name>A0A964T8K2_9HYPH</name>
<dbReference type="SUPFAM" id="SSF53850">
    <property type="entry name" value="Periplasmic binding protein-like II"/>
    <property type="match status" value="1"/>
</dbReference>
<dbReference type="Gene3D" id="3.40.190.10">
    <property type="entry name" value="Periplasmic binding protein-like II"/>
    <property type="match status" value="1"/>
</dbReference>
<gene>
    <name evidence="3" type="ORF">E4O86_22395</name>
</gene>
<keyword evidence="4" id="KW-1185">Reference proteome</keyword>
<protein>
    <submittedName>
        <fullName evidence="3">Tripartite tricarboxylate transporter substrate binding protein</fullName>
    </submittedName>
</protein>
<dbReference type="AlphaFoldDB" id="A0A964T8K2"/>
<keyword evidence="2" id="KW-0732">Signal</keyword>
<dbReference type="InterPro" id="IPR042100">
    <property type="entry name" value="Bug_dom1"/>
</dbReference>
<dbReference type="Gene3D" id="3.40.190.150">
    <property type="entry name" value="Bordetella uptake gene, domain 1"/>
    <property type="match status" value="1"/>
</dbReference>
<dbReference type="OrthoDB" id="8443386at2"/>
<evidence type="ECO:0000313" key="4">
    <source>
        <dbReference type="Proteomes" id="UP000773614"/>
    </source>
</evidence>
<evidence type="ECO:0000256" key="2">
    <source>
        <dbReference type="SAM" id="SignalP"/>
    </source>
</evidence>
<dbReference type="Pfam" id="PF03401">
    <property type="entry name" value="TctC"/>
    <property type="match status" value="1"/>
</dbReference>
<reference evidence="3" key="1">
    <citation type="submission" date="2019-03" db="EMBL/GenBank/DDBJ databases">
        <title>Afifella sp. nov., isolated from activated sludge.</title>
        <authorList>
            <person name="Li Q."/>
            <person name="Liu Y."/>
        </authorList>
    </citation>
    <scope>NUCLEOTIDE SEQUENCE</scope>
    <source>
        <strain evidence="3">L72</strain>
    </source>
</reference>
<dbReference type="InterPro" id="IPR005064">
    <property type="entry name" value="BUG"/>
</dbReference>